<organism evidence="10 11">
    <name type="scientific">Allorhodopirellula solitaria</name>
    <dbReference type="NCBI Taxonomy" id="2527987"/>
    <lineage>
        <taxon>Bacteria</taxon>
        <taxon>Pseudomonadati</taxon>
        <taxon>Planctomycetota</taxon>
        <taxon>Planctomycetia</taxon>
        <taxon>Pirellulales</taxon>
        <taxon>Pirellulaceae</taxon>
        <taxon>Allorhodopirellula</taxon>
    </lineage>
</organism>
<protein>
    <recommendedName>
        <fullName evidence="2">histidine kinase</fullName>
        <ecNumber evidence="2">2.7.13.3</ecNumber>
    </recommendedName>
</protein>
<dbReference type="Proteomes" id="UP000318053">
    <property type="component" value="Unassembled WGS sequence"/>
</dbReference>
<dbReference type="EMBL" id="SJPK01000004">
    <property type="protein sequence ID" value="TWT67112.1"/>
    <property type="molecule type" value="Genomic_DNA"/>
</dbReference>
<dbReference type="SUPFAM" id="SSF47384">
    <property type="entry name" value="Homodimeric domain of signal transducing histidine kinase"/>
    <property type="match status" value="1"/>
</dbReference>
<dbReference type="SMART" id="SM00388">
    <property type="entry name" value="HisKA"/>
    <property type="match status" value="1"/>
</dbReference>
<evidence type="ECO:0000256" key="7">
    <source>
        <dbReference type="ARBA" id="ARBA00022840"/>
    </source>
</evidence>
<dbReference type="PRINTS" id="PR00344">
    <property type="entry name" value="BCTRLSENSOR"/>
</dbReference>
<evidence type="ECO:0000313" key="10">
    <source>
        <dbReference type="EMBL" id="TWT67112.1"/>
    </source>
</evidence>
<dbReference type="GO" id="GO:0000155">
    <property type="term" value="F:phosphorelay sensor kinase activity"/>
    <property type="evidence" value="ECO:0007669"/>
    <property type="project" value="InterPro"/>
</dbReference>
<dbReference type="InterPro" id="IPR003594">
    <property type="entry name" value="HATPase_dom"/>
</dbReference>
<dbReference type="InterPro" id="IPR003661">
    <property type="entry name" value="HisK_dim/P_dom"/>
</dbReference>
<evidence type="ECO:0000256" key="5">
    <source>
        <dbReference type="ARBA" id="ARBA00022741"/>
    </source>
</evidence>
<dbReference type="SMART" id="SM00387">
    <property type="entry name" value="HATPase_c"/>
    <property type="match status" value="1"/>
</dbReference>
<keyword evidence="3" id="KW-0597">Phosphoprotein</keyword>
<dbReference type="GO" id="GO:0005524">
    <property type="term" value="F:ATP binding"/>
    <property type="evidence" value="ECO:0007669"/>
    <property type="project" value="UniProtKB-KW"/>
</dbReference>
<name>A0A5C5Y0D9_9BACT</name>
<evidence type="ECO:0000256" key="1">
    <source>
        <dbReference type="ARBA" id="ARBA00000085"/>
    </source>
</evidence>
<dbReference type="Pfam" id="PF02518">
    <property type="entry name" value="HATPase_c"/>
    <property type="match status" value="1"/>
</dbReference>
<evidence type="ECO:0000256" key="4">
    <source>
        <dbReference type="ARBA" id="ARBA00022679"/>
    </source>
</evidence>
<comment type="catalytic activity">
    <reaction evidence="1">
        <text>ATP + protein L-histidine = ADP + protein N-phospho-L-histidine.</text>
        <dbReference type="EC" id="2.7.13.3"/>
    </reaction>
</comment>
<dbReference type="InterPro" id="IPR036890">
    <property type="entry name" value="HATPase_C_sf"/>
</dbReference>
<dbReference type="AlphaFoldDB" id="A0A5C5Y0D9"/>
<dbReference type="OrthoDB" id="239518at2"/>
<feature type="domain" description="Histidine kinase" evidence="9">
    <location>
        <begin position="213"/>
        <end position="421"/>
    </location>
</feature>
<sequence length="422" mass="45375">MPAATRYAGWLPPIVDRGRAGWLPFQSTSVAAISGVLARERSSSTRIRDSLRRALLGDPALLLHSIAVMSSSKSTLDEYTPLSCLIDWWCQYGRSAWRETDWLAAPSGSDAAALLARYTKLDDYFHLLPRRRWLEEADVWFSAAGIGNPIGQSWELDWPEQDAALSATEPFADAHLTIAASLRDQGDRDLTSEAFDEAVQASKRELAHTLAYGLSHEINNPLANISTRAQALQSRVPTELTGSVQRIVDQTSRAHAMIADLMFYANPPGIVPSEFDLQARIQLAVDSLTETAERLGIEIGMSDAFLEQPLKVSADAEMVGEAVAALIRNSIEAIGTDGHIRIDVTTEQSTVLISIADSGPGISAEAAKMAASPYYSGREAGRGLGLGLCRVDRIAALHGGSLKLAPALAGCVATIELPIACV</sequence>
<dbReference type="PROSITE" id="PS50109">
    <property type="entry name" value="HIS_KIN"/>
    <property type="match status" value="1"/>
</dbReference>
<evidence type="ECO:0000256" key="2">
    <source>
        <dbReference type="ARBA" id="ARBA00012438"/>
    </source>
</evidence>
<dbReference type="InterPro" id="IPR005467">
    <property type="entry name" value="His_kinase_dom"/>
</dbReference>
<evidence type="ECO:0000256" key="8">
    <source>
        <dbReference type="ARBA" id="ARBA00023012"/>
    </source>
</evidence>
<gene>
    <name evidence="10" type="primary">kinD</name>
    <name evidence="10" type="ORF">CA85_19580</name>
</gene>
<dbReference type="EC" id="2.7.13.3" evidence="2"/>
<comment type="caution">
    <text evidence="10">The sequence shown here is derived from an EMBL/GenBank/DDBJ whole genome shotgun (WGS) entry which is preliminary data.</text>
</comment>
<proteinExistence type="predicted"/>
<dbReference type="Pfam" id="PF00512">
    <property type="entry name" value="HisKA"/>
    <property type="match status" value="1"/>
</dbReference>
<keyword evidence="4 10" id="KW-0808">Transferase</keyword>
<evidence type="ECO:0000256" key="3">
    <source>
        <dbReference type="ARBA" id="ARBA00022553"/>
    </source>
</evidence>
<dbReference type="Gene3D" id="1.10.287.130">
    <property type="match status" value="1"/>
</dbReference>
<dbReference type="PANTHER" id="PTHR43065">
    <property type="entry name" value="SENSOR HISTIDINE KINASE"/>
    <property type="match status" value="1"/>
</dbReference>
<keyword evidence="5" id="KW-0547">Nucleotide-binding</keyword>
<dbReference type="Gene3D" id="3.30.565.10">
    <property type="entry name" value="Histidine kinase-like ATPase, C-terminal domain"/>
    <property type="match status" value="1"/>
</dbReference>
<keyword evidence="11" id="KW-1185">Reference proteome</keyword>
<dbReference type="SUPFAM" id="SSF55874">
    <property type="entry name" value="ATPase domain of HSP90 chaperone/DNA topoisomerase II/histidine kinase"/>
    <property type="match status" value="1"/>
</dbReference>
<dbReference type="CDD" id="cd00082">
    <property type="entry name" value="HisKA"/>
    <property type="match status" value="1"/>
</dbReference>
<dbReference type="InterPro" id="IPR004358">
    <property type="entry name" value="Sig_transdc_His_kin-like_C"/>
</dbReference>
<keyword evidence="8" id="KW-0902">Two-component regulatory system</keyword>
<evidence type="ECO:0000256" key="6">
    <source>
        <dbReference type="ARBA" id="ARBA00022777"/>
    </source>
</evidence>
<dbReference type="InterPro" id="IPR036097">
    <property type="entry name" value="HisK_dim/P_sf"/>
</dbReference>
<accession>A0A5C5Y0D9</accession>
<dbReference type="RefSeq" id="WP_146391061.1">
    <property type="nucleotide sequence ID" value="NZ_SJPK01000004.1"/>
</dbReference>
<dbReference type="PANTHER" id="PTHR43065:SF46">
    <property type="entry name" value="C4-DICARBOXYLATE TRANSPORT SENSOR PROTEIN DCTB"/>
    <property type="match status" value="1"/>
</dbReference>
<keyword evidence="6 10" id="KW-0418">Kinase</keyword>
<evidence type="ECO:0000259" key="9">
    <source>
        <dbReference type="PROSITE" id="PS50109"/>
    </source>
</evidence>
<reference evidence="10 11" key="1">
    <citation type="submission" date="2019-02" db="EMBL/GenBank/DDBJ databases">
        <title>Deep-cultivation of Planctomycetes and their phenomic and genomic characterization uncovers novel biology.</title>
        <authorList>
            <person name="Wiegand S."/>
            <person name="Jogler M."/>
            <person name="Boedeker C."/>
            <person name="Pinto D."/>
            <person name="Vollmers J."/>
            <person name="Rivas-Marin E."/>
            <person name="Kohn T."/>
            <person name="Peeters S.H."/>
            <person name="Heuer A."/>
            <person name="Rast P."/>
            <person name="Oberbeckmann S."/>
            <person name="Bunk B."/>
            <person name="Jeske O."/>
            <person name="Meyerdierks A."/>
            <person name="Storesund J.E."/>
            <person name="Kallscheuer N."/>
            <person name="Luecker S."/>
            <person name="Lage O.M."/>
            <person name="Pohl T."/>
            <person name="Merkel B.J."/>
            <person name="Hornburger P."/>
            <person name="Mueller R.-W."/>
            <person name="Bruemmer F."/>
            <person name="Labrenz M."/>
            <person name="Spormann A.M."/>
            <person name="Op Den Camp H."/>
            <person name="Overmann J."/>
            <person name="Amann R."/>
            <person name="Jetten M.S.M."/>
            <person name="Mascher T."/>
            <person name="Medema M.H."/>
            <person name="Devos D.P."/>
            <person name="Kaster A.-K."/>
            <person name="Ovreas L."/>
            <person name="Rohde M."/>
            <person name="Galperin M.Y."/>
            <person name="Jogler C."/>
        </authorList>
    </citation>
    <scope>NUCLEOTIDE SEQUENCE [LARGE SCALE GENOMIC DNA]</scope>
    <source>
        <strain evidence="10 11">CA85</strain>
    </source>
</reference>
<evidence type="ECO:0000313" key="11">
    <source>
        <dbReference type="Proteomes" id="UP000318053"/>
    </source>
</evidence>
<keyword evidence="7" id="KW-0067">ATP-binding</keyword>